<keyword evidence="2" id="KW-1185">Reference proteome</keyword>
<comment type="caution">
    <text evidence="1">The sequence shown here is derived from an EMBL/GenBank/DDBJ whole genome shotgun (WGS) entry which is preliminary data.</text>
</comment>
<organism evidence="1 2">
    <name type="scientific">Sphingomonas floccifaciens</name>
    <dbReference type="NCBI Taxonomy" id="1844115"/>
    <lineage>
        <taxon>Bacteria</taxon>
        <taxon>Pseudomonadati</taxon>
        <taxon>Pseudomonadota</taxon>
        <taxon>Alphaproteobacteria</taxon>
        <taxon>Sphingomonadales</taxon>
        <taxon>Sphingomonadaceae</taxon>
        <taxon>Sphingomonas</taxon>
    </lineage>
</organism>
<sequence>MTDDDLKAIQPIIKNCGGLIDDAILLAKAERYPRAFALNVLALEELGKAIQVRWTQLGVATTRQKRSAHIQKQMAVACLLIAEKVLPFYLRFFAGEVSQPVMMVELATAFMNSDERRFFERVAAIELDRSKQVSFYHDDVTVATHFRDEIDAAFTLQLSQTLAKAMPLLKSEIAVQVAGVFYEIMPQLTDQILADRTAY</sequence>
<dbReference type="InterPro" id="IPR030987">
    <property type="entry name" value="AbiV"/>
</dbReference>
<dbReference type="NCBIfam" id="TIGR04498">
    <property type="entry name" value="AbiV_defense"/>
    <property type="match status" value="1"/>
</dbReference>
<proteinExistence type="predicted"/>
<dbReference type="Pfam" id="PF18728">
    <property type="entry name" value="HEPN_AbiV"/>
    <property type="match status" value="1"/>
</dbReference>
<protein>
    <submittedName>
        <fullName evidence="1">AbiV family abortive infection protein</fullName>
    </submittedName>
</protein>
<dbReference type="EMBL" id="JBHUFC010000024">
    <property type="protein sequence ID" value="MFD1789699.1"/>
    <property type="molecule type" value="Genomic_DNA"/>
</dbReference>
<name>A0ABW4NJK2_9SPHN</name>
<dbReference type="RefSeq" id="WP_380941852.1">
    <property type="nucleotide sequence ID" value="NZ_JBHUFC010000024.1"/>
</dbReference>
<accession>A0ABW4NJK2</accession>
<dbReference type="Proteomes" id="UP001597283">
    <property type="component" value="Unassembled WGS sequence"/>
</dbReference>
<evidence type="ECO:0000313" key="1">
    <source>
        <dbReference type="EMBL" id="MFD1789699.1"/>
    </source>
</evidence>
<gene>
    <name evidence="1" type="ORF">ACFSC3_19265</name>
</gene>
<reference evidence="2" key="1">
    <citation type="journal article" date="2019" name="Int. J. Syst. Evol. Microbiol.">
        <title>The Global Catalogue of Microorganisms (GCM) 10K type strain sequencing project: providing services to taxonomists for standard genome sequencing and annotation.</title>
        <authorList>
            <consortium name="The Broad Institute Genomics Platform"/>
            <consortium name="The Broad Institute Genome Sequencing Center for Infectious Disease"/>
            <person name="Wu L."/>
            <person name="Ma J."/>
        </authorList>
    </citation>
    <scope>NUCLEOTIDE SEQUENCE [LARGE SCALE GENOMIC DNA]</scope>
    <source>
        <strain evidence="2">Q85</strain>
    </source>
</reference>
<evidence type="ECO:0000313" key="2">
    <source>
        <dbReference type="Proteomes" id="UP001597283"/>
    </source>
</evidence>